<gene>
    <name evidence="2" type="ORF">AQPE_0821</name>
</gene>
<dbReference type="KEGG" id="anf:AQPE_0821"/>
<proteinExistence type="predicted"/>
<keyword evidence="1" id="KW-0812">Transmembrane</keyword>
<feature type="transmembrane region" description="Helical" evidence="1">
    <location>
        <begin position="81"/>
        <end position="107"/>
    </location>
</feature>
<evidence type="ECO:0000313" key="2">
    <source>
        <dbReference type="EMBL" id="BBE16678.1"/>
    </source>
</evidence>
<reference evidence="2" key="1">
    <citation type="journal article" date="2020" name="Int. J. Syst. Evol. Microbiol.">
        <title>Aquipluma nitroreducens gen. nov. sp. nov., a novel facultatively anaerobic bacterium isolated from a freshwater lake.</title>
        <authorList>
            <person name="Watanabe M."/>
            <person name="Kojima H."/>
            <person name="Fukui M."/>
        </authorList>
    </citation>
    <scope>NUCLEOTIDE SEQUENCE</scope>
    <source>
        <strain evidence="2">MeG22</strain>
    </source>
</reference>
<dbReference type="InterPro" id="IPR021354">
    <property type="entry name" value="DUF2975"/>
</dbReference>
<dbReference type="EMBL" id="AP018694">
    <property type="protein sequence ID" value="BBE16678.1"/>
    <property type="molecule type" value="Genomic_DNA"/>
</dbReference>
<protein>
    <recommendedName>
        <fullName evidence="4">DUF2975 domain-containing protein</fullName>
    </recommendedName>
</protein>
<evidence type="ECO:0000256" key="1">
    <source>
        <dbReference type="SAM" id="Phobius"/>
    </source>
</evidence>
<keyword evidence="1" id="KW-0472">Membrane</keyword>
<feature type="transmembrane region" description="Helical" evidence="1">
    <location>
        <begin position="6"/>
        <end position="23"/>
    </location>
</feature>
<feature type="transmembrane region" description="Helical" evidence="1">
    <location>
        <begin position="35"/>
        <end position="61"/>
    </location>
</feature>
<dbReference type="Proteomes" id="UP001193389">
    <property type="component" value="Chromosome"/>
</dbReference>
<dbReference type="Pfam" id="PF11188">
    <property type="entry name" value="DUF2975"/>
    <property type="match status" value="1"/>
</dbReference>
<organism evidence="2 3">
    <name type="scientific">Aquipluma nitroreducens</name>
    <dbReference type="NCBI Taxonomy" id="2010828"/>
    <lineage>
        <taxon>Bacteria</taxon>
        <taxon>Pseudomonadati</taxon>
        <taxon>Bacteroidota</taxon>
        <taxon>Bacteroidia</taxon>
        <taxon>Marinilabiliales</taxon>
        <taxon>Prolixibacteraceae</taxon>
        <taxon>Aquipluma</taxon>
    </lineage>
</organism>
<keyword evidence="3" id="KW-1185">Reference proteome</keyword>
<name>A0A5K7S543_9BACT</name>
<feature type="transmembrane region" description="Helical" evidence="1">
    <location>
        <begin position="165"/>
        <end position="186"/>
    </location>
</feature>
<evidence type="ECO:0008006" key="4">
    <source>
        <dbReference type="Google" id="ProtNLM"/>
    </source>
</evidence>
<keyword evidence="1" id="KW-1133">Transmembrane helix</keyword>
<evidence type="ECO:0000313" key="3">
    <source>
        <dbReference type="Proteomes" id="UP001193389"/>
    </source>
</evidence>
<sequence length="200" mass="23222">MHIYCYSIIIYYFCVITLTLNTMSKTNNFVFWSLYIVAWVIFVGLSIEAGGLVVNFFFSLYKPEFVQNLYQKLDLTEMYKASRLAFFGIYSFILIVSILKACLFYIVIRLMHKMDLLKPFSTFVAKQFSQISYYTLSIGLLSYIARELAKNLTHYGFVTDNLNQFWADSQAFILMGAVIYIIATIFKKGVDIQNENDLTV</sequence>
<dbReference type="AlphaFoldDB" id="A0A5K7S543"/>
<accession>A0A5K7S543</accession>